<evidence type="ECO:0000313" key="1">
    <source>
        <dbReference type="EMBL" id="RPA71310.1"/>
    </source>
</evidence>
<proteinExistence type="predicted"/>
<accession>A0A3N4HGX2</accession>
<gene>
    <name evidence="1" type="ORF">BJ508DRAFT_315731</name>
</gene>
<evidence type="ECO:0000313" key="2">
    <source>
        <dbReference type="Proteomes" id="UP000275078"/>
    </source>
</evidence>
<reference evidence="1 2" key="1">
    <citation type="journal article" date="2018" name="Nat. Ecol. Evol.">
        <title>Pezizomycetes genomes reveal the molecular basis of ectomycorrhizal truffle lifestyle.</title>
        <authorList>
            <person name="Murat C."/>
            <person name="Payen T."/>
            <person name="Noel B."/>
            <person name="Kuo A."/>
            <person name="Morin E."/>
            <person name="Chen J."/>
            <person name="Kohler A."/>
            <person name="Krizsan K."/>
            <person name="Balestrini R."/>
            <person name="Da Silva C."/>
            <person name="Montanini B."/>
            <person name="Hainaut M."/>
            <person name="Levati E."/>
            <person name="Barry K.W."/>
            <person name="Belfiori B."/>
            <person name="Cichocki N."/>
            <person name="Clum A."/>
            <person name="Dockter R.B."/>
            <person name="Fauchery L."/>
            <person name="Guy J."/>
            <person name="Iotti M."/>
            <person name="Le Tacon F."/>
            <person name="Lindquist E.A."/>
            <person name="Lipzen A."/>
            <person name="Malagnac F."/>
            <person name="Mello A."/>
            <person name="Molinier V."/>
            <person name="Miyauchi S."/>
            <person name="Poulain J."/>
            <person name="Riccioni C."/>
            <person name="Rubini A."/>
            <person name="Sitrit Y."/>
            <person name="Splivallo R."/>
            <person name="Traeger S."/>
            <person name="Wang M."/>
            <person name="Zifcakova L."/>
            <person name="Wipf D."/>
            <person name="Zambonelli A."/>
            <person name="Paolocci F."/>
            <person name="Nowrousian M."/>
            <person name="Ottonello S."/>
            <person name="Baldrian P."/>
            <person name="Spatafora J.W."/>
            <person name="Henrissat B."/>
            <person name="Nagy L.G."/>
            <person name="Aury J.M."/>
            <person name="Wincker P."/>
            <person name="Grigoriev I.V."/>
            <person name="Bonfante P."/>
            <person name="Martin F.M."/>
        </authorList>
    </citation>
    <scope>NUCLEOTIDE SEQUENCE [LARGE SCALE GENOMIC DNA]</scope>
    <source>
        <strain evidence="1 2">RN42</strain>
    </source>
</reference>
<organism evidence="1 2">
    <name type="scientific">Ascobolus immersus RN42</name>
    <dbReference type="NCBI Taxonomy" id="1160509"/>
    <lineage>
        <taxon>Eukaryota</taxon>
        <taxon>Fungi</taxon>
        <taxon>Dikarya</taxon>
        <taxon>Ascomycota</taxon>
        <taxon>Pezizomycotina</taxon>
        <taxon>Pezizomycetes</taxon>
        <taxon>Pezizales</taxon>
        <taxon>Ascobolaceae</taxon>
        <taxon>Ascobolus</taxon>
    </lineage>
</organism>
<dbReference type="EMBL" id="ML119945">
    <property type="protein sequence ID" value="RPA71310.1"/>
    <property type="molecule type" value="Genomic_DNA"/>
</dbReference>
<keyword evidence="2" id="KW-1185">Reference proteome</keyword>
<dbReference type="AlphaFoldDB" id="A0A3N4HGX2"/>
<protein>
    <submittedName>
        <fullName evidence="1">Uncharacterized protein</fullName>
    </submittedName>
</protein>
<sequence>MRAPESEGPFFASESGPTVIRRRRKRARKVGEMGYRKVLGEFLSAGGMVIFWYKAFRAVKAGWHEMSFGQQLSICDSKRDLFREYQNHSLQEAVLILFEITKSSSRISLWRTDTSMGCRCGYDLDPGWRKLYAFGTFEPEEGQDDSLDFRCKKIVAEYNFLSEFAGIYFDILVGRAGEDWQKRKGMSVLWSSYLSLSTRRCGLLPRGNYSGTLILVQQKILSSVVRLGPR</sequence>
<dbReference type="Proteomes" id="UP000275078">
    <property type="component" value="Unassembled WGS sequence"/>
</dbReference>
<name>A0A3N4HGX2_ASCIM</name>